<dbReference type="Gene3D" id="2.60.40.4070">
    <property type="match status" value="1"/>
</dbReference>
<protein>
    <recommendedName>
        <fullName evidence="2">FlgD/Vpr Ig-like domain-containing protein</fullName>
    </recommendedName>
</protein>
<evidence type="ECO:0000313" key="3">
    <source>
        <dbReference type="EMBL" id="CAI7992437.1"/>
    </source>
</evidence>
<dbReference type="InterPro" id="IPR025965">
    <property type="entry name" value="FlgD/Vpr_Ig-like"/>
</dbReference>
<gene>
    <name evidence="3" type="ORF">GBAR_LOCUS997</name>
</gene>
<dbReference type="InterPro" id="IPR026444">
    <property type="entry name" value="Secre_tail"/>
</dbReference>
<dbReference type="Pfam" id="PF13860">
    <property type="entry name" value="FlgD_ig"/>
    <property type="match status" value="1"/>
</dbReference>
<evidence type="ECO:0000313" key="4">
    <source>
        <dbReference type="Proteomes" id="UP001174909"/>
    </source>
</evidence>
<dbReference type="Gene3D" id="2.40.360.20">
    <property type="match status" value="1"/>
</dbReference>
<dbReference type="NCBIfam" id="TIGR04183">
    <property type="entry name" value="Por_Secre_tail"/>
    <property type="match status" value="1"/>
</dbReference>
<feature type="compositionally biased region" description="Acidic residues" evidence="1">
    <location>
        <begin position="339"/>
        <end position="423"/>
    </location>
</feature>
<sequence length="646" mass="69042">MVGNTWVFVSADGAERRTYTFEGPETVDSEEFIILKITKETVGTDVVAFDKSWVTVAGDGEIILHQVAFDRGAFGIAEATYDPPVTNYPAALPLGRTWEIVTETELKLVGAATTTSALEVVAIEDVETPIGVFKDCVKVETNRRAVTALTIVRENEFLWLAPDVGPIRYQNDQEIVFDLISYNVVEAPAAEEAPPAEETPAAEEAPAVEEAPSAEEVAPVEEVPPTEDAPAETPEEPVVEGPGFDVTLEPGLNMISIPLMPADPYTAKSLAEMLDATAIIQLDAAKQRFVAYTVADESDGFGIMGDKGYIVNTLAGGMVKFTGDAWDNQPEPAPMPDEPVAEDVPAEDAPAEEVVEEAPAEEAPAEEVAEETPAEEAPAEDAPAEEVAEEVPAEEAPVEEAPAEEVAAEEAPADDAAAEEAAEEAAAAEAGGDDAPAAPALATYDSAWAFIVTSDIHGMETGTAYTLVAENLRTGVIATENLTSAAKRSSAVWADLNRKSVVEAGDRLKVALYDDRGSIVSGPFQRTVTTMDIRNAFLSLQLNVGDVQPQDTLLAQNFPNPFNPETWIPYQLSKATEVKIDIYDISGHLVRSLDLGWQPLGAYMTPSGAAYWDGKNAVGERVASGIYFYTLQTSDFAATRRMVILK</sequence>
<feature type="region of interest" description="Disordered" evidence="1">
    <location>
        <begin position="325"/>
        <end position="434"/>
    </location>
</feature>
<organism evidence="3 4">
    <name type="scientific">Geodia barretti</name>
    <name type="common">Barrett's horny sponge</name>
    <dbReference type="NCBI Taxonomy" id="519541"/>
    <lineage>
        <taxon>Eukaryota</taxon>
        <taxon>Metazoa</taxon>
        <taxon>Porifera</taxon>
        <taxon>Demospongiae</taxon>
        <taxon>Heteroscleromorpha</taxon>
        <taxon>Tetractinellida</taxon>
        <taxon>Astrophorina</taxon>
        <taxon>Geodiidae</taxon>
        <taxon>Geodia</taxon>
    </lineage>
</organism>
<proteinExistence type="predicted"/>
<reference evidence="3" key="1">
    <citation type="submission" date="2023-03" db="EMBL/GenBank/DDBJ databases">
        <authorList>
            <person name="Steffen K."/>
            <person name="Cardenas P."/>
        </authorList>
    </citation>
    <scope>NUCLEOTIDE SEQUENCE</scope>
</reference>
<dbReference type="EMBL" id="CASHTH010000145">
    <property type="protein sequence ID" value="CAI7992437.1"/>
    <property type="molecule type" value="Genomic_DNA"/>
</dbReference>
<keyword evidence="4" id="KW-1185">Reference proteome</keyword>
<dbReference type="Proteomes" id="UP001174909">
    <property type="component" value="Unassembled WGS sequence"/>
</dbReference>
<feature type="domain" description="FlgD/Vpr Ig-like" evidence="2">
    <location>
        <begin position="571"/>
        <end position="633"/>
    </location>
</feature>
<evidence type="ECO:0000259" key="2">
    <source>
        <dbReference type="Pfam" id="PF13860"/>
    </source>
</evidence>
<feature type="compositionally biased region" description="Low complexity" evidence="1">
    <location>
        <begin position="424"/>
        <end position="434"/>
    </location>
</feature>
<comment type="caution">
    <text evidence="3">The sequence shown here is derived from an EMBL/GenBank/DDBJ whole genome shotgun (WGS) entry which is preliminary data.</text>
</comment>
<accession>A0AA35QVG1</accession>
<dbReference type="AlphaFoldDB" id="A0AA35QVG1"/>
<feature type="region of interest" description="Disordered" evidence="1">
    <location>
        <begin position="190"/>
        <end position="244"/>
    </location>
</feature>
<evidence type="ECO:0000256" key="1">
    <source>
        <dbReference type="SAM" id="MobiDB-lite"/>
    </source>
</evidence>
<feature type="compositionally biased region" description="Low complexity" evidence="1">
    <location>
        <begin position="190"/>
        <end position="228"/>
    </location>
</feature>
<name>A0AA35QVG1_GEOBA</name>
<feature type="compositionally biased region" description="Acidic residues" evidence="1">
    <location>
        <begin position="229"/>
        <end position="238"/>
    </location>
</feature>